<evidence type="ECO:0000313" key="2">
    <source>
        <dbReference type="Proteomes" id="UP000192801"/>
    </source>
</evidence>
<dbReference type="Pfam" id="PF09995">
    <property type="entry name" value="MPAB_Lcp_cat"/>
    <property type="match status" value="1"/>
</dbReference>
<protein>
    <submittedName>
        <fullName evidence="1">Uncharacterized protein</fullName>
    </submittedName>
</protein>
<keyword evidence="2" id="KW-1185">Reference proteome</keyword>
<name>A0A1X0DG47_9MYCO</name>
<dbReference type="STRING" id="444597.BST26_08505"/>
<reference evidence="1 2" key="1">
    <citation type="submission" date="2016-12" db="EMBL/GenBank/DDBJ databases">
        <title>The new phylogeny of genus Mycobacterium.</title>
        <authorList>
            <person name="Tortoli E."/>
            <person name="Trovato A."/>
            <person name="Cirillo D.M."/>
        </authorList>
    </citation>
    <scope>NUCLEOTIDE SEQUENCE [LARGE SCALE GENOMIC DNA]</scope>
    <source>
        <strain evidence="1 2">DSM 45130</strain>
    </source>
</reference>
<comment type="caution">
    <text evidence="1">The sequence shown here is derived from an EMBL/GenBank/DDBJ whole genome shotgun (WGS) entry which is preliminary data.</text>
</comment>
<accession>A0A1X0DG47</accession>
<dbReference type="Proteomes" id="UP000192801">
    <property type="component" value="Unassembled WGS sequence"/>
</dbReference>
<gene>
    <name evidence="1" type="ORF">BST26_08505</name>
</gene>
<proteinExistence type="predicted"/>
<dbReference type="AlphaFoldDB" id="A0A1X0DG47"/>
<dbReference type="InterPro" id="IPR018713">
    <property type="entry name" value="MPAB/Lcp_cat_dom"/>
</dbReference>
<dbReference type="RefSeq" id="WP_083030333.1">
    <property type="nucleotide sequence ID" value="NZ_AP022618.1"/>
</dbReference>
<dbReference type="OrthoDB" id="3456672at2"/>
<dbReference type="PANTHER" id="PTHR36151:SF3">
    <property type="entry name" value="ER-BOUND OXYGENASE MPAB_MPAB'_RUBBER OXYGENASE CATALYTIC DOMAIN-CONTAINING PROTEIN"/>
    <property type="match status" value="1"/>
</dbReference>
<sequence length="271" mass="31502">MLRRYLADRRFLLMLPRAICLQMLHPAIAAGIYQHSVYRERIWQHERRTIPVVIEIAGSARDMRPVIRFAHEHVKGLDERGRPYHSLNPDLFFFQHATLVDTLFTMVESSIGVLEPDRSEQLYQQCCGWYRRYGISTRPMPDSWPDFRDYFERRCTDELSAGPHFDPFRTEIFAPSDWWPRLAPRRAVRAMQHPRARELTGVTVSETDHRSLRRFLKTAAMLPPGKYPWTTGSASTAEITECPSAPPVQPRRTGHGARLARSSPPNPRRPM</sequence>
<dbReference type="PANTHER" id="PTHR36151">
    <property type="entry name" value="BLR2777 PROTEIN"/>
    <property type="match status" value="1"/>
</dbReference>
<organism evidence="1 2">
    <name type="scientific">Mycolicibacterium insubricum</name>
    <dbReference type="NCBI Taxonomy" id="444597"/>
    <lineage>
        <taxon>Bacteria</taxon>
        <taxon>Bacillati</taxon>
        <taxon>Actinomycetota</taxon>
        <taxon>Actinomycetes</taxon>
        <taxon>Mycobacteriales</taxon>
        <taxon>Mycobacteriaceae</taxon>
        <taxon>Mycolicibacterium</taxon>
    </lineage>
</organism>
<dbReference type="GO" id="GO:0016491">
    <property type="term" value="F:oxidoreductase activity"/>
    <property type="evidence" value="ECO:0007669"/>
    <property type="project" value="InterPro"/>
</dbReference>
<evidence type="ECO:0000313" key="1">
    <source>
        <dbReference type="EMBL" id="ORA71338.1"/>
    </source>
</evidence>
<dbReference type="EMBL" id="MVHS01000014">
    <property type="protein sequence ID" value="ORA71338.1"/>
    <property type="molecule type" value="Genomic_DNA"/>
</dbReference>